<dbReference type="InterPro" id="IPR012337">
    <property type="entry name" value="RNaseH-like_sf"/>
</dbReference>
<dbReference type="InterPro" id="IPR052035">
    <property type="entry name" value="ZnF_BED_domain_contain"/>
</dbReference>
<evidence type="ECO:0000256" key="7">
    <source>
        <dbReference type="SAM" id="MobiDB-lite"/>
    </source>
</evidence>
<dbReference type="Pfam" id="PF14372">
    <property type="entry name" value="hAT-like_RNase-H"/>
    <property type="match status" value="1"/>
</dbReference>
<keyword evidence="11" id="KW-1185">Reference proteome</keyword>
<dbReference type="GO" id="GO:0046983">
    <property type="term" value="F:protein dimerization activity"/>
    <property type="evidence" value="ECO:0007669"/>
    <property type="project" value="InterPro"/>
</dbReference>
<proteinExistence type="predicted"/>
<evidence type="ECO:0000256" key="6">
    <source>
        <dbReference type="ARBA" id="ARBA00023242"/>
    </source>
</evidence>
<dbReference type="PANTHER" id="PTHR46481:SF10">
    <property type="entry name" value="ZINC FINGER BED DOMAIN-CONTAINING PROTEIN 39"/>
    <property type="match status" value="1"/>
</dbReference>
<dbReference type="SUPFAM" id="SSF53098">
    <property type="entry name" value="Ribonuclease H-like"/>
    <property type="match status" value="1"/>
</dbReference>
<evidence type="ECO:0000256" key="2">
    <source>
        <dbReference type="ARBA" id="ARBA00022723"/>
    </source>
</evidence>
<keyword evidence="3" id="KW-0863">Zinc-finger</keyword>
<dbReference type="Proteomes" id="UP000789572">
    <property type="component" value="Unassembled WGS sequence"/>
</dbReference>
<evidence type="ECO:0000256" key="5">
    <source>
        <dbReference type="ARBA" id="ARBA00023125"/>
    </source>
</evidence>
<dbReference type="SUPFAM" id="SSF140996">
    <property type="entry name" value="Hermes dimerisation domain"/>
    <property type="match status" value="1"/>
</dbReference>
<keyword evidence="6" id="KW-0539">Nucleus</keyword>
<evidence type="ECO:0000256" key="4">
    <source>
        <dbReference type="ARBA" id="ARBA00022833"/>
    </source>
</evidence>
<keyword evidence="4" id="KW-0862">Zinc</keyword>
<dbReference type="InterPro" id="IPR025525">
    <property type="entry name" value="hAT-like_transposase_RNase-H"/>
</dbReference>
<dbReference type="GO" id="GO:0003677">
    <property type="term" value="F:DNA binding"/>
    <property type="evidence" value="ECO:0007669"/>
    <property type="project" value="UniProtKB-KW"/>
</dbReference>
<feature type="domain" description="hAT-like transposase RNase-H fold" evidence="9">
    <location>
        <begin position="432"/>
        <end position="483"/>
    </location>
</feature>
<dbReference type="EMBL" id="CAJVPJ010001687">
    <property type="protein sequence ID" value="CAG8600367.1"/>
    <property type="molecule type" value="Genomic_DNA"/>
</dbReference>
<name>A0A9N9GEC9_9GLOM</name>
<sequence length="625" mass="71596">MNTEERIFSESSPEETRTETSIEETRTETSIDGTSTDTNTNSTEGQRTRKKTPIREYLEPVSDGGSICKLCRTKFGPKTATSTMNRHFEKNHISTHNQLRQRTLDVQRLHPYGPANQTKVDSINDAFLRWVIIDQQSFSLADNKYFRVFVTQLDPRYKPPCRQTLSQKINSEFLVKRSELKQYLITIPGKLSLTTDMWTSATMQPYLAITMHWIDSDWCMRKLLLDLVPFHDCHTGANQANTIVALLNEMEIGQKLLAVTTDNAANMVLMGRILKSECAAQFNNADVIHLRCAAHILNISVKAGIKYVSEEIKLARNFCKKLRDSSTLLEELKRIFTALDKPFLMPEIDCITRWNSTYLMLAKLTKIRDATDIVVQRRAELRPHYPDETNWGTIEDLMKILEPIYKATELLSSSTYPSQGDIRIVFIGLLRHLQDHSTNGNSQQTVASAIRTKLDEYWTTVDSTTYIGTILDPRYKLSVFEESQRPTIMQLLQDKHDEYSPSIVTPAPARQSNRDYFRNLVNNNANPSQSPSLANQVELYLTTMAEEDADPLLWWKCNSERYPVLARISRDYFAVQATSVPCEQVFSVAKHTASEVRNRIDPQTARAILCLKSWLVDDKFAQNRN</sequence>
<organism evidence="10 11">
    <name type="scientific">Paraglomus occultum</name>
    <dbReference type="NCBI Taxonomy" id="144539"/>
    <lineage>
        <taxon>Eukaryota</taxon>
        <taxon>Fungi</taxon>
        <taxon>Fungi incertae sedis</taxon>
        <taxon>Mucoromycota</taxon>
        <taxon>Glomeromycotina</taxon>
        <taxon>Glomeromycetes</taxon>
        <taxon>Paraglomerales</taxon>
        <taxon>Paraglomeraceae</taxon>
        <taxon>Paraglomus</taxon>
    </lineage>
</organism>
<comment type="caution">
    <text evidence="10">The sequence shown here is derived from an EMBL/GenBank/DDBJ whole genome shotgun (WGS) entry which is preliminary data.</text>
</comment>
<feature type="compositionally biased region" description="Low complexity" evidence="7">
    <location>
        <begin position="30"/>
        <end position="43"/>
    </location>
</feature>
<dbReference type="Pfam" id="PF05699">
    <property type="entry name" value="Dimer_Tnp_hAT"/>
    <property type="match status" value="1"/>
</dbReference>
<protein>
    <submittedName>
        <fullName evidence="10">7255_t:CDS:1</fullName>
    </submittedName>
</protein>
<reference evidence="10" key="1">
    <citation type="submission" date="2021-06" db="EMBL/GenBank/DDBJ databases">
        <authorList>
            <person name="Kallberg Y."/>
            <person name="Tangrot J."/>
            <person name="Rosling A."/>
        </authorList>
    </citation>
    <scope>NUCLEOTIDE SEQUENCE</scope>
    <source>
        <strain evidence="10">IA702</strain>
    </source>
</reference>
<evidence type="ECO:0000259" key="8">
    <source>
        <dbReference type="Pfam" id="PF05699"/>
    </source>
</evidence>
<dbReference type="GO" id="GO:0005634">
    <property type="term" value="C:nucleus"/>
    <property type="evidence" value="ECO:0007669"/>
    <property type="project" value="UniProtKB-SubCell"/>
</dbReference>
<evidence type="ECO:0000256" key="1">
    <source>
        <dbReference type="ARBA" id="ARBA00004123"/>
    </source>
</evidence>
<keyword evidence="2" id="KW-0479">Metal-binding</keyword>
<comment type="subcellular location">
    <subcellularLocation>
        <location evidence="1">Nucleus</location>
    </subcellularLocation>
</comment>
<dbReference type="GO" id="GO:0008270">
    <property type="term" value="F:zinc ion binding"/>
    <property type="evidence" value="ECO:0007669"/>
    <property type="project" value="UniProtKB-KW"/>
</dbReference>
<accession>A0A9N9GEC9</accession>
<gene>
    <name evidence="10" type="ORF">POCULU_LOCUS7431</name>
</gene>
<feature type="compositionally biased region" description="Basic and acidic residues" evidence="7">
    <location>
        <begin position="1"/>
        <end position="29"/>
    </location>
</feature>
<evidence type="ECO:0000259" key="9">
    <source>
        <dbReference type="Pfam" id="PF14372"/>
    </source>
</evidence>
<dbReference type="OrthoDB" id="2448202at2759"/>
<dbReference type="PANTHER" id="PTHR46481">
    <property type="entry name" value="ZINC FINGER BED DOMAIN-CONTAINING PROTEIN 4"/>
    <property type="match status" value="1"/>
</dbReference>
<evidence type="ECO:0000256" key="3">
    <source>
        <dbReference type="ARBA" id="ARBA00022771"/>
    </source>
</evidence>
<feature type="domain" description="HAT C-terminal dimerisation" evidence="8">
    <location>
        <begin position="547"/>
        <end position="615"/>
    </location>
</feature>
<evidence type="ECO:0000313" key="10">
    <source>
        <dbReference type="EMBL" id="CAG8600367.1"/>
    </source>
</evidence>
<keyword evidence="5" id="KW-0238">DNA-binding</keyword>
<dbReference type="AlphaFoldDB" id="A0A9N9GEC9"/>
<evidence type="ECO:0000313" key="11">
    <source>
        <dbReference type="Proteomes" id="UP000789572"/>
    </source>
</evidence>
<dbReference type="InterPro" id="IPR008906">
    <property type="entry name" value="HATC_C_dom"/>
</dbReference>
<feature type="region of interest" description="Disordered" evidence="7">
    <location>
        <begin position="1"/>
        <end position="52"/>
    </location>
</feature>